<protein>
    <submittedName>
        <fullName evidence="7">Oligosaccharide flippase family protein</fullName>
    </submittedName>
</protein>
<feature type="transmembrane region" description="Helical" evidence="6">
    <location>
        <begin position="147"/>
        <end position="164"/>
    </location>
</feature>
<dbReference type="PANTHER" id="PTHR30250:SF11">
    <property type="entry name" value="O-ANTIGEN TRANSPORTER-RELATED"/>
    <property type="match status" value="1"/>
</dbReference>
<sequence>MRYKRELQDTLWLIALQGLNYVMPLLVWPYLMVVLGAEKFGYIGFATAVCQYLMIVVDFGFNFTATKDVALHKDDKNALTKIFWTTLYAKGFLLLICMVLLLFLAFCVPAYMPYRWTLLILFGMVVANTFSFVWLFQGLGEIRQISIVNAIAKILILPLTFVLIKDSQQYLLAAVLLSTTYLFGMLLSVIWVHIKGFGPSFFMKPIWADVTGSLRSSFPIFLSGAAINVYVALLVVVLGYYASPVEVGRYTAVEKLVRSVCYLFFVPMSQAFFPKIATLAKGQTGDARKLLKLIYFALGGLMSVLFVVLLFGGGWIGTLLGRDYMGLHTLFGIMSPIPLFVAMGGISGQLVLLAMGDENDKKHYRNVYLYASVIAICMMFLFVPQGKEAGAACCLCATEGFVCIALCFYAYKLLRKE</sequence>
<dbReference type="EMBL" id="JADIMG010000026">
    <property type="protein sequence ID" value="MBO8459185.1"/>
    <property type="molecule type" value="Genomic_DNA"/>
</dbReference>
<feature type="transmembrane region" description="Helical" evidence="6">
    <location>
        <begin position="293"/>
        <end position="317"/>
    </location>
</feature>
<dbReference type="InterPro" id="IPR002797">
    <property type="entry name" value="Polysacc_synth"/>
</dbReference>
<dbReference type="PANTHER" id="PTHR30250">
    <property type="entry name" value="PST FAMILY PREDICTED COLANIC ACID TRANSPORTER"/>
    <property type="match status" value="1"/>
</dbReference>
<dbReference type="InterPro" id="IPR050833">
    <property type="entry name" value="Poly_Biosynth_Transport"/>
</dbReference>
<reference evidence="7" key="1">
    <citation type="submission" date="2020-10" db="EMBL/GenBank/DDBJ databases">
        <authorList>
            <person name="Gilroy R."/>
        </authorList>
    </citation>
    <scope>NUCLEOTIDE SEQUENCE</scope>
    <source>
        <strain evidence="7">G3-3990</strain>
    </source>
</reference>
<evidence type="ECO:0000256" key="1">
    <source>
        <dbReference type="ARBA" id="ARBA00004651"/>
    </source>
</evidence>
<evidence type="ECO:0000256" key="2">
    <source>
        <dbReference type="ARBA" id="ARBA00022475"/>
    </source>
</evidence>
<dbReference type="Proteomes" id="UP000823641">
    <property type="component" value="Unassembled WGS sequence"/>
</dbReference>
<dbReference type="Pfam" id="PF01943">
    <property type="entry name" value="Polysacc_synt"/>
    <property type="match status" value="1"/>
</dbReference>
<feature type="transmembrane region" description="Helical" evidence="6">
    <location>
        <begin position="220"/>
        <end position="243"/>
    </location>
</feature>
<evidence type="ECO:0000313" key="7">
    <source>
        <dbReference type="EMBL" id="MBO8459185.1"/>
    </source>
</evidence>
<keyword evidence="5 6" id="KW-0472">Membrane</keyword>
<dbReference type="GO" id="GO:0005886">
    <property type="term" value="C:plasma membrane"/>
    <property type="evidence" value="ECO:0007669"/>
    <property type="project" value="UniProtKB-SubCell"/>
</dbReference>
<feature type="transmembrane region" description="Helical" evidence="6">
    <location>
        <begin position="12"/>
        <end position="31"/>
    </location>
</feature>
<feature type="transmembrane region" description="Helical" evidence="6">
    <location>
        <begin position="389"/>
        <end position="411"/>
    </location>
</feature>
<keyword evidence="2" id="KW-1003">Cell membrane</keyword>
<evidence type="ECO:0000256" key="3">
    <source>
        <dbReference type="ARBA" id="ARBA00022692"/>
    </source>
</evidence>
<feature type="transmembrane region" description="Helical" evidence="6">
    <location>
        <begin position="118"/>
        <end position="135"/>
    </location>
</feature>
<feature type="transmembrane region" description="Helical" evidence="6">
    <location>
        <begin position="43"/>
        <end position="66"/>
    </location>
</feature>
<keyword evidence="4 6" id="KW-1133">Transmembrane helix</keyword>
<proteinExistence type="predicted"/>
<feature type="transmembrane region" description="Helical" evidence="6">
    <location>
        <begin position="87"/>
        <end position="112"/>
    </location>
</feature>
<reference evidence="7" key="2">
    <citation type="journal article" date="2021" name="PeerJ">
        <title>Extensive microbial diversity within the chicken gut microbiome revealed by metagenomics and culture.</title>
        <authorList>
            <person name="Gilroy R."/>
            <person name="Ravi A."/>
            <person name="Getino M."/>
            <person name="Pursley I."/>
            <person name="Horton D.L."/>
            <person name="Alikhan N.F."/>
            <person name="Baker D."/>
            <person name="Gharbi K."/>
            <person name="Hall N."/>
            <person name="Watson M."/>
            <person name="Adriaenssens E.M."/>
            <person name="Foster-Nyarko E."/>
            <person name="Jarju S."/>
            <person name="Secka A."/>
            <person name="Antonio M."/>
            <person name="Oren A."/>
            <person name="Chaudhuri R.R."/>
            <person name="La Ragione R."/>
            <person name="Hildebrand F."/>
            <person name="Pallen M.J."/>
        </authorList>
    </citation>
    <scope>NUCLEOTIDE SEQUENCE</scope>
    <source>
        <strain evidence="7">G3-3990</strain>
    </source>
</reference>
<dbReference type="AlphaFoldDB" id="A0A9D9N3U0"/>
<keyword evidence="3 6" id="KW-0812">Transmembrane</keyword>
<feature type="transmembrane region" description="Helical" evidence="6">
    <location>
        <begin position="170"/>
        <end position="194"/>
    </location>
</feature>
<gene>
    <name evidence="7" type="ORF">IAA73_02475</name>
</gene>
<feature type="transmembrane region" description="Helical" evidence="6">
    <location>
        <begin position="337"/>
        <end position="355"/>
    </location>
</feature>
<evidence type="ECO:0000313" key="8">
    <source>
        <dbReference type="Proteomes" id="UP000823641"/>
    </source>
</evidence>
<evidence type="ECO:0000256" key="4">
    <source>
        <dbReference type="ARBA" id="ARBA00022989"/>
    </source>
</evidence>
<feature type="transmembrane region" description="Helical" evidence="6">
    <location>
        <begin position="367"/>
        <end position="383"/>
    </location>
</feature>
<evidence type="ECO:0000256" key="6">
    <source>
        <dbReference type="SAM" id="Phobius"/>
    </source>
</evidence>
<comment type="subcellular location">
    <subcellularLocation>
        <location evidence="1">Cell membrane</location>
        <topology evidence="1">Multi-pass membrane protein</topology>
    </subcellularLocation>
</comment>
<comment type="caution">
    <text evidence="7">The sequence shown here is derived from an EMBL/GenBank/DDBJ whole genome shotgun (WGS) entry which is preliminary data.</text>
</comment>
<organism evidence="7 8">
    <name type="scientific">Candidatus Gallipaludibacter merdavium</name>
    <dbReference type="NCBI Taxonomy" id="2840839"/>
    <lineage>
        <taxon>Bacteria</taxon>
        <taxon>Pseudomonadati</taxon>
        <taxon>Bacteroidota</taxon>
        <taxon>Bacteroidia</taxon>
        <taxon>Bacteroidales</taxon>
        <taxon>Candidatus Gallipaludibacter</taxon>
    </lineage>
</organism>
<evidence type="ECO:0000256" key="5">
    <source>
        <dbReference type="ARBA" id="ARBA00023136"/>
    </source>
</evidence>
<name>A0A9D9N3U0_9BACT</name>
<accession>A0A9D9N3U0</accession>